<comment type="caution">
    <text evidence="1">The sequence shown here is derived from an EMBL/GenBank/DDBJ whole genome shotgun (WGS) entry which is preliminary data.</text>
</comment>
<dbReference type="EMBL" id="LAZR01041773">
    <property type="protein sequence ID" value="KKL11140.1"/>
    <property type="molecule type" value="Genomic_DNA"/>
</dbReference>
<gene>
    <name evidence="1" type="ORF">LCGC14_2548770</name>
</gene>
<organism evidence="1">
    <name type="scientific">marine sediment metagenome</name>
    <dbReference type="NCBI Taxonomy" id="412755"/>
    <lineage>
        <taxon>unclassified sequences</taxon>
        <taxon>metagenomes</taxon>
        <taxon>ecological metagenomes</taxon>
    </lineage>
</organism>
<sequence length="48" mass="5834">MQKTLKWHAIDKRQCVAWLYFDSKICLINKMITRPAPMPWNIREESKN</sequence>
<dbReference type="AlphaFoldDB" id="A0A0F9AP03"/>
<proteinExistence type="predicted"/>
<evidence type="ECO:0000313" key="1">
    <source>
        <dbReference type="EMBL" id="KKL11140.1"/>
    </source>
</evidence>
<name>A0A0F9AP03_9ZZZZ</name>
<protein>
    <submittedName>
        <fullName evidence="1">Uncharacterized protein</fullName>
    </submittedName>
</protein>
<reference evidence="1" key="1">
    <citation type="journal article" date="2015" name="Nature">
        <title>Complex archaea that bridge the gap between prokaryotes and eukaryotes.</title>
        <authorList>
            <person name="Spang A."/>
            <person name="Saw J.H."/>
            <person name="Jorgensen S.L."/>
            <person name="Zaremba-Niedzwiedzka K."/>
            <person name="Martijn J."/>
            <person name="Lind A.E."/>
            <person name="van Eijk R."/>
            <person name="Schleper C."/>
            <person name="Guy L."/>
            <person name="Ettema T.J."/>
        </authorList>
    </citation>
    <scope>NUCLEOTIDE SEQUENCE</scope>
</reference>
<accession>A0A0F9AP03</accession>